<dbReference type="PANTHER" id="PTHR43156:SF2">
    <property type="entry name" value="STAGE II SPORULATION PROTEIN E"/>
    <property type="match status" value="1"/>
</dbReference>
<keyword evidence="2" id="KW-1133">Transmembrane helix</keyword>
<dbReference type="EMBL" id="BAABRL010000010">
    <property type="protein sequence ID" value="GAA5496890.1"/>
    <property type="molecule type" value="Genomic_DNA"/>
</dbReference>
<reference evidence="4 5" key="1">
    <citation type="submission" date="2024-02" db="EMBL/GenBank/DDBJ databases">
        <title>Rubritalea halochordaticola NBRC 107102.</title>
        <authorList>
            <person name="Ichikawa N."/>
            <person name="Katano-Makiyama Y."/>
            <person name="Hidaka K."/>
        </authorList>
    </citation>
    <scope>NUCLEOTIDE SEQUENCE [LARGE SCALE GENOMIC DNA]</scope>
    <source>
        <strain evidence="4 5">NBRC 107102</strain>
    </source>
</reference>
<keyword evidence="2" id="KW-0812">Transmembrane</keyword>
<evidence type="ECO:0000256" key="2">
    <source>
        <dbReference type="SAM" id="Phobius"/>
    </source>
</evidence>
<evidence type="ECO:0000313" key="4">
    <source>
        <dbReference type="EMBL" id="GAA5496890.1"/>
    </source>
</evidence>
<dbReference type="Proteomes" id="UP001424741">
    <property type="component" value="Unassembled WGS sequence"/>
</dbReference>
<dbReference type="SUPFAM" id="SSF55785">
    <property type="entry name" value="PYP-like sensor domain (PAS domain)"/>
    <property type="match status" value="1"/>
</dbReference>
<dbReference type="PANTHER" id="PTHR43156">
    <property type="entry name" value="STAGE II SPORULATION PROTEIN E-RELATED"/>
    <property type="match status" value="1"/>
</dbReference>
<keyword evidence="2" id="KW-0472">Membrane</keyword>
<dbReference type="Gene3D" id="3.30.450.20">
    <property type="entry name" value="PAS domain"/>
    <property type="match status" value="1"/>
</dbReference>
<feature type="transmembrane region" description="Helical" evidence="2">
    <location>
        <begin position="135"/>
        <end position="155"/>
    </location>
</feature>
<evidence type="ECO:0000313" key="5">
    <source>
        <dbReference type="Proteomes" id="UP001424741"/>
    </source>
</evidence>
<name>A0ABP9V2P6_9BACT</name>
<dbReference type="SMART" id="SM00331">
    <property type="entry name" value="PP2C_SIG"/>
    <property type="match status" value="1"/>
</dbReference>
<dbReference type="SUPFAM" id="SSF81606">
    <property type="entry name" value="PP2C-like"/>
    <property type="match status" value="1"/>
</dbReference>
<dbReference type="InterPro" id="IPR001932">
    <property type="entry name" value="PPM-type_phosphatase-like_dom"/>
</dbReference>
<proteinExistence type="predicted"/>
<evidence type="ECO:0000256" key="1">
    <source>
        <dbReference type="ARBA" id="ARBA00022801"/>
    </source>
</evidence>
<dbReference type="InterPro" id="IPR036457">
    <property type="entry name" value="PPM-type-like_dom_sf"/>
</dbReference>
<keyword evidence="1" id="KW-0378">Hydrolase</keyword>
<comment type="caution">
    <text evidence="4">The sequence shown here is derived from an EMBL/GenBank/DDBJ whole genome shotgun (WGS) entry which is preliminary data.</text>
</comment>
<dbReference type="RefSeq" id="WP_346189483.1">
    <property type="nucleotide sequence ID" value="NZ_BAABRL010000010.1"/>
</dbReference>
<protein>
    <recommendedName>
        <fullName evidence="3">PPM-type phosphatase domain-containing protein</fullName>
    </recommendedName>
</protein>
<dbReference type="InterPro" id="IPR052016">
    <property type="entry name" value="Bact_Sigma-Reg"/>
</dbReference>
<keyword evidence="5" id="KW-1185">Reference proteome</keyword>
<accession>A0ABP9V2P6</accession>
<sequence length="536" mass="59821">MLKSGKNIIQLVIALAVLSVFVLFVLSNEERFQRNGEKDTESYGQQLAPYLWDVNVETAQEYVEAVGKQNNFHYVEVHHSDGELFVKNAMVEADEGLDGLMRAMGLMRESHFLSPIEYQGREIGVIKTARDNKNIYTYMYMLPVAVLLFTVILLFRTLVKDRNMRTDMELDLNESKHRLHAVMAGTPVIVFSMDQSGVFLKCDGKGLSKIGHESSQFTGKSVEECQGELPITLEDFKKAMDGKIFSRVRKAGSHSFETCYFPLMREERQIGVTGVSTDITTILDAVAQLREKDSELDQEMQLAREAHQSIMSTEVPSVDGLEIGMLFRPSLAVGGDVVRFHTGGGNSIGVTICDIRGHGVAAALVSAAFIYKLDELLGDYRDDFGALYTELNQHVNRYFPADRYAAAATVRVDVEAKQLHYVTGSKEPVVLIRANGTVERLLEPTSVLGSVMNSDYEEKCVSLESGDHILLYTDGLYDVQDAQGLELNRQQMIKWVQAGLGAEPQEVVDQVYRRAAEFSVNGKFRDDVAAVLIKIQ</sequence>
<dbReference type="Gene3D" id="3.60.40.10">
    <property type="entry name" value="PPM-type phosphatase domain"/>
    <property type="match status" value="1"/>
</dbReference>
<organism evidence="4 5">
    <name type="scientific">Rubritalea halochordaticola</name>
    <dbReference type="NCBI Taxonomy" id="714537"/>
    <lineage>
        <taxon>Bacteria</taxon>
        <taxon>Pseudomonadati</taxon>
        <taxon>Verrucomicrobiota</taxon>
        <taxon>Verrucomicrobiia</taxon>
        <taxon>Verrucomicrobiales</taxon>
        <taxon>Rubritaleaceae</taxon>
        <taxon>Rubritalea</taxon>
    </lineage>
</organism>
<feature type="transmembrane region" description="Helical" evidence="2">
    <location>
        <begin position="7"/>
        <end position="26"/>
    </location>
</feature>
<gene>
    <name evidence="4" type="ORF">Rhal01_03078</name>
</gene>
<dbReference type="InterPro" id="IPR035965">
    <property type="entry name" value="PAS-like_dom_sf"/>
</dbReference>
<feature type="domain" description="PPM-type phosphatase" evidence="3">
    <location>
        <begin position="318"/>
        <end position="535"/>
    </location>
</feature>
<dbReference type="Pfam" id="PF07228">
    <property type="entry name" value="SpoIIE"/>
    <property type="match status" value="1"/>
</dbReference>
<evidence type="ECO:0000259" key="3">
    <source>
        <dbReference type="SMART" id="SM00331"/>
    </source>
</evidence>